<evidence type="ECO:0000313" key="1">
    <source>
        <dbReference type="EMBL" id="KAK7424179.1"/>
    </source>
</evidence>
<dbReference type="EMBL" id="JAZAVK010000093">
    <property type="protein sequence ID" value="KAK7424179.1"/>
    <property type="molecule type" value="Genomic_DNA"/>
</dbReference>
<evidence type="ECO:0000313" key="2">
    <source>
        <dbReference type="Proteomes" id="UP001498421"/>
    </source>
</evidence>
<organism evidence="1 2">
    <name type="scientific">Neonectria magnoliae</name>
    <dbReference type="NCBI Taxonomy" id="2732573"/>
    <lineage>
        <taxon>Eukaryota</taxon>
        <taxon>Fungi</taxon>
        <taxon>Dikarya</taxon>
        <taxon>Ascomycota</taxon>
        <taxon>Pezizomycotina</taxon>
        <taxon>Sordariomycetes</taxon>
        <taxon>Hypocreomycetidae</taxon>
        <taxon>Hypocreales</taxon>
        <taxon>Nectriaceae</taxon>
        <taxon>Neonectria</taxon>
    </lineage>
</organism>
<sequence>MIDSPPSTLSDTPCHIHNLPSSEQAPLSSIFSRRLANLDNVVARLHRVIDSRDGHEITLLFLGEATRVLAVVLGLLGNIASPSQPTHNLIKVASRLQRRALPFTALANRASARLHTLVDILDEWQLMTRMWGLFDMLISAKQLIQDKLTKASNGSINPLDSAVGALQTISMTSFHICEAAACLSQAKVLALSPKLQERVMGWAARSWAAFIFIELGRLLIEWTRKPRGDEVDSEWLDEWKKEVYRNLAWAPVTLHWSFPNGLLSDIFVALFALYPSFSLMKDFWKESA</sequence>
<comment type="caution">
    <text evidence="1">The sequence shown here is derived from an EMBL/GenBank/DDBJ whole genome shotgun (WGS) entry which is preliminary data.</text>
</comment>
<name>A0ABR1HSN7_9HYPO</name>
<dbReference type="Proteomes" id="UP001498421">
    <property type="component" value="Unassembled WGS sequence"/>
</dbReference>
<reference evidence="1 2" key="1">
    <citation type="journal article" date="2025" name="Microbiol. Resour. Announc.">
        <title>Draft genome sequences for Neonectria magnoliae and Neonectria punicea, canker pathogens of Liriodendron tulipifera and Acer saccharum in West Virginia.</title>
        <authorList>
            <person name="Petronek H.M."/>
            <person name="Kasson M.T."/>
            <person name="Metheny A.M."/>
            <person name="Stauder C.M."/>
            <person name="Lovett B."/>
            <person name="Lynch S.C."/>
            <person name="Garnas J.R."/>
            <person name="Kasson L.R."/>
            <person name="Stajich J.E."/>
        </authorList>
    </citation>
    <scope>NUCLEOTIDE SEQUENCE [LARGE SCALE GENOMIC DNA]</scope>
    <source>
        <strain evidence="1 2">NRRL 64651</strain>
    </source>
</reference>
<protein>
    <submittedName>
        <fullName evidence="1">Uncharacterized protein</fullName>
    </submittedName>
</protein>
<proteinExistence type="predicted"/>
<keyword evidence="2" id="KW-1185">Reference proteome</keyword>
<accession>A0ABR1HSN7</accession>
<gene>
    <name evidence="1" type="ORF">QQZ08_008785</name>
</gene>